<organism evidence="20 21">
    <name type="scientific">Halioxenophilus aromaticivorans</name>
    <dbReference type="NCBI Taxonomy" id="1306992"/>
    <lineage>
        <taxon>Bacteria</taxon>
        <taxon>Pseudomonadati</taxon>
        <taxon>Pseudomonadota</taxon>
        <taxon>Gammaproteobacteria</taxon>
        <taxon>Alteromonadales</taxon>
        <taxon>Alteromonadaceae</taxon>
        <taxon>Halioxenophilus</taxon>
    </lineage>
</organism>
<keyword evidence="8" id="KW-1003">Cell membrane</keyword>
<protein>
    <recommendedName>
        <fullName evidence="7 18">Phosphatidate cytidylyltransferase</fullName>
        <ecNumber evidence="6 18">2.7.7.41</ecNumber>
    </recommendedName>
</protein>
<reference evidence="21" key="1">
    <citation type="journal article" date="2019" name="Int. J. Syst. Evol. Microbiol.">
        <title>The Global Catalogue of Microorganisms (GCM) 10K type strain sequencing project: providing services to taxonomists for standard genome sequencing and annotation.</title>
        <authorList>
            <consortium name="The Broad Institute Genomics Platform"/>
            <consortium name="The Broad Institute Genome Sequencing Center for Infectious Disease"/>
            <person name="Wu L."/>
            <person name="Ma J."/>
        </authorList>
    </citation>
    <scope>NUCLEOTIDE SEQUENCE [LARGE SCALE GENOMIC DNA]</scope>
    <source>
        <strain evidence="21">JCM 19134</strain>
    </source>
</reference>
<evidence type="ECO:0000256" key="3">
    <source>
        <dbReference type="ARBA" id="ARBA00005119"/>
    </source>
</evidence>
<evidence type="ECO:0000256" key="4">
    <source>
        <dbReference type="ARBA" id="ARBA00005189"/>
    </source>
</evidence>
<evidence type="ECO:0000256" key="2">
    <source>
        <dbReference type="ARBA" id="ARBA00004651"/>
    </source>
</evidence>
<keyword evidence="14" id="KW-0443">Lipid metabolism</keyword>
<feature type="transmembrane region" description="Helical" evidence="19">
    <location>
        <begin position="118"/>
        <end position="139"/>
    </location>
</feature>
<keyword evidence="12 18" id="KW-0548">Nucleotidyltransferase</keyword>
<comment type="pathway">
    <text evidence="3 18">Phospholipid metabolism; CDP-diacylglycerol biosynthesis; CDP-diacylglycerol from sn-glycerol 3-phosphate: step 3/3.</text>
</comment>
<feature type="transmembrane region" description="Helical" evidence="19">
    <location>
        <begin position="187"/>
        <end position="206"/>
    </location>
</feature>
<evidence type="ECO:0000256" key="17">
    <source>
        <dbReference type="ARBA" id="ARBA00023264"/>
    </source>
</evidence>
<comment type="similarity">
    <text evidence="5 18">Belongs to the CDS family.</text>
</comment>
<comment type="subcellular location">
    <subcellularLocation>
        <location evidence="2">Cell membrane</location>
        <topology evidence="2">Multi-pass membrane protein</topology>
    </subcellularLocation>
</comment>
<evidence type="ECO:0000256" key="12">
    <source>
        <dbReference type="ARBA" id="ARBA00022695"/>
    </source>
</evidence>
<evidence type="ECO:0000256" key="10">
    <source>
        <dbReference type="ARBA" id="ARBA00022679"/>
    </source>
</evidence>
<evidence type="ECO:0000256" key="13">
    <source>
        <dbReference type="ARBA" id="ARBA00022989"/>
    </source>
</evidence>
<dbReference type="InterPro" id="IPR000374">
    <property type="entry name" value="PC_trans"/>
</dbReference>
<evidence type="ECO:0000313" key="21">
    <source>
        <dbReference type="Proteomes" id="UP001409585"/>
    </source>
</evidence>
<comment type="pathway">
    <text evidence="4">Lipid metabolism.</text>
</comment>
<keyword evidence="13 19" id="KW-1133">Transmembrane helix</keyword>
<dbReference type="RefSeq" id="WP_345417273.1">
    <property type="nucleotide sequence ID" value="NZ_AP031496.1"/>
</dbReference>
<keyword evidence="9" id="KW-0444">Lipid biosynthesis</keyword>
<dbReference type="PANTHER" id="PTHR46382">
    <property type="entry name" value="PHOSPHATIDATE CYTIDYLYLTRANSFERASE"/>
    <property type="match status" value="1"/>
</dbReference>
<name>A0AAV3TYR0_9ALTE</name>
<dbReference type="Proteomes" id="UP001409585">
    <property type="component" value="Unassembled WGS sequence"/>
</dbReference>
<keyword evidence="17" id="KW-1208">Phospholipid metabolism</keyword>
<feature type="transmembrane region" description="Helical" evidence="19">
    <location>
        <begin position="85"/>
        <end position="106"/>
    </location>
</feature>
<evidence type="ECO:0000256" key="16">
    <source>
        <dbReference type="ARBA" id="ARBA00023209"/>
    </source>
</evidence>
<keyword evidence="10 18" id="KW-0808">Transferase</keyword>
<evidence type="ECO:0000256" key="14">
    <source>
        <dbReference type="ARBA" id="ARBA00023098"/>
    </source>
</evidence>
<feature type="transmembrane region" description="Helical" evidence="19">
    <location>
        <begin position="56"/>
        <end position="73"/>
    </location>
</feature>
<evidence type="ECO:0000256" key="19">
    <source>
        <dbReference type="SAM" id="Phobius"/>
    </source>
</evidence>
<evidence type="ECO:0000256" key="6">
    <source>
        <dbReference type="ARBA" id="ARBA00012487"/>
    </source>
</evidence>
<dbReference type="Pfam" id="PF01148">
    <property type="entry name" value="CTP_transf_1"/>
    <property type="match status" value="1"/>
</dbReference>
<evidence type="ECO:0000256" key="5">
    <source>
        <dbReference type="ARBA" id="ARBA00010185"/>
    </source>
</evidence>
<keyword evidence="16" id="KW-0594">Phospholipid biosynthesis</keyword>
<keyword evidence="21" id="KW-1185">Reference proteome</keyword>
<evidence type="ECO:0000256" key="8">
    <source>
        <dbReference type="ARBA" id="ARBA00022475"/>
    </source>
</evidence>
<dbReference type="AlphaFoldDB" id="A0AAV3TYR0"/>
<comment type="caution">
    <text evidence="20">The sequence shown here is derived from an EMBL/GenBank/DDBJ whole genome shotgun (WGS) entry which is preliminary data.</text>
</comment>
<dbReference type="EMBL" id="BAABLX010000007">
    <property type="protein sequence ID" value="GAA4933326.1"/>
    <property type="molecule type" value="Genomic_DNA"/>
</dbReference>
<gene>
    <name evidence="20" type="ORF">GCM10025791_07460</name>
</gene>
<evidence type="ECO:0000256" key="18">
    <source>
        <dbReference type="RuleBase" id="RU003938"/>
    </source>
</evidence>
<feature type="transmembrane region" description="Helical" evidence="19">
    <location>
        <begin position="6"/>
        <end position="35"/>
    </location>
</feature>
<keyword evidence="11 18" id="KW-0812">Transmembrane</keyword>
<evidence type="ECO:0000256" key="15">
    <source>
        <dbReference type="ARBA" id="ARBA00023136"/>
    </source>
</evidence>
<dbReference type="PROSITE" id="PS01315">
    <property type="entry name" value="CDS"/>
    <property type="match status" value="1"/>
</dbReference>
<dbReference type="GO" id="GO:0004605">
    <property type="term" value="F:phosphatidate cytidylyltransferase activity"/>
    <property type="evidence" value="ECO:0007669"/>
    <property type="project" value="UniProtKB-EC"/>
</dbReference>
<proteinExistence type="inferred from homology"/>
<keyword evidence="15 19" id="KW-0472">Membrane</keyword>
<dbReference type="GO" id="GO:0005886">
    <property type="term" value="C:plasma membrane"/>
    <property type="evidence" value="ECO:0007669"/>
    <property type="project" value="UniProtKB-SubCell"/>
</dbReference>
<evidence type="ECO:0000256" key="9">
    <source>
        <dbReference type="ARBA" id="ARBA00022516"/>
    </source>
</evidence>
<evidence type="ECO:0000256" key="11">
    <source>
        <dbReference type="ARBA" id="ARBA00022692"/>
    </source>
</evidence>
<dbReference type="EC" id="2.7.7.41" evidence="6 18"/>
<dbReference type="PANTHER" id="PTHR46382:SF1">
    <property type="entry name" value="PHOSPHATIDATE CYTIDYLYLTRANSFERASE"/>
    <property type="match status" value="1"/>
</dbReference>
<evidence type="ECO:0000256" key="7">
    <source>
        <dbReference type="ARBA" id="ARBA00019373"/>
    </source>
</evidence>
<evidence type="ECO:0000256" key="1">
    <source>
        <dbReference type="ARBA" id="ARBA00001698"/>
    </source>
</evidence>
<evidence type="ECO:0000313" key="20">
    <source>
        <dbReference type="EMBL" id="GAA4933326.1"/>
    </source>
</evidence>
<comment type="catalytic activity">
    <reaction evidence="1 18">
        <text>a 1,2-diacyl-sn-glycero-3-phosphate + CTP + H(+) = a CDP-1,2-diacyl-sn-glycerol + diphosphate</text>
        <dbReference type="Rhea" id="RHEA:16229"/>
        <dbReference type="ChEBI" id="CHEBI:15378"/>
        <dbReference type="ChEBI" id="CHEBI:33019"/>
        <dbReference type="ChEBI" id="CHEBI:37563"/>
        <dbReference type="ChEBI" id="CHEBI:58332"/>
        <dbReference type="ChEBI" id="CHEBI:58608"/>
        <dbReference type="EC" id="2.7.7.41"/>
    </reaction>
</comment>
<sequence length="284" mass="30652">MLKQRVISACIMMLVFLLVLLVLPPIAFIAFVSLGMAIGAWEWSNLAGLGSRAKRYAYLALVLFATVLCGWYIDIDADFVPQNMANLQALFWVSLIWWGIALLWVQGYPSSSVLWGSIPARLLMGMLVLVPAWVGLFFIRAQEHGSWLVLLLVLAVAAADTGAYFAGKRFGRRRLAASVSPGKSWEGFAGGLMASIALAVVVGQFWAPDERLWILLLVAPTALVSVLGDLLESMVKRHRGVKDSGLILPGHGGVLDRVDGMTAAVPVFAFTLLVTGMHTSAAIG</sequence>
<feature type="transmembrane region" description="Helical" evidence="19">
    <location>
        <begin position="212"/>
        <end position="231"/>
    </location>
</feature>
<accession>A0AAV3TYR0</accession>
<feature type="transmembrane region" description="Helical" evidence="19">
    <location>
        <begin position="145"/>
        <end position="166"/>
    </location>
</feature>
<dbReference type="GO" id="GO:0016024">
    <property type="term" value="P:CDP-diacylglycerol biosynthetic process"/>
    <property type="evidence" value="ECO:0007669"/>
    <property type="project" value="TreeGrafter"/>
</dbReference>